<dbReference type="AlphaFoldDB" id="A2SEH1"/>
<reference evidence="11 12" key="1">
    <citation type="journal article" date="2007" name="J. Bacteriol.">
        <title>Whole-genome analysis of the methyl tert-butyl ether-degrading beta-proteobacterium Methylibium petroleiphilum PM1.</title>
        <authorList>
            <person name="Kane S.R."/>
            <person name="Chakicherla A.Y."/>
            <person name="Chain P.S.G."/>
            <person name="Schmidt R."/>
            <person name="Shin M.W."/>
            <person name="Legler T.C."/>
            <person name="Scow K.M."/>
            <person name="Larimer F.W."/>
            <person name="Lucas S.M."/>
            <person name="Richardson P.M."/>
            <person name="Hristova K.R."/>
        </authorList>
    </citation>
    <scope>NUCLEOTIDE SEQUENCE [LARGE SCALE GENOMIC DNA]</scope>
    <source>
        <strain evidence="12">ATCC BAA-1232 / LMG 22953 / PM1</strain>
    </source>
</reference>
<dbReference type="SMART" id="SM00267">
    <property type="entry name" value="GGDEF"/>
    <property type="match status" value="1"/>
</dbReference>
<evidence type="ECO:0000256" key="9">
    <source>
        <dbReference type="SAM" id="Phobius"/>
    </source>
</evidence>
<feature type="transmembrane region" description="Helical" evidence="9">
    <location>
        <begin position="60"/>
        <end position="78"/>
    </location>
</feature>
<dbReference type="InterPro" id="IPR007895">
    <property type="entry name" value="MASE1"/>
</dbReference>
<feature type="transmembrane region" description="Helical" evidence="9">
    <location>
        <begin position="176"/>
        <end position="196"/>
    </location>
</feature>
<dbReference type="PANTHER" id="PTHR45138:SF9">
    <property type="entry name" value="DIGUANYLATE CYCLASE DGCM-RELATED"/>
    <property type="match status" value="1"/>
</dbReference>
<organism evidence="11 12">
    <name type="scientific">Methylibium petroleiphilum (strain ATCC BAA-1232 / LMG 22953 / PM1)</name>
    <dbReference type="NCBI Taxonomy" id="420662"/>
    <lineage>
        <taxon>Bacteria</taxon>
        <taxon>Pseudomonadati</taxon>
        <taxon>Pseudomonadota</taxon>
        <taxon>Betaproteobacteria</taxon>
        <taxon>Burkholderiales</taxon>
        <taxon>Sphaerotilaceae</taxon>
        <taxon>Methylibium</taxon>
    </lineage>
</organism>
<dbReference type="InterPro" id="IPR043128">
    <property type="entry name" value="Rev_trsase/Diguanyl_cyclase"/>
</dbReference>
<dbReference type="InterPro" id="IPR029787">
    <property type="entry name" value="Nucleotide_cyclase"/>
</dbReference>
<evidence type="ECO:0000313" key="12">
    <source>
        <dbReference type="Proteomes" id="UP000000366"/>
    </source>
</evidence>
<evidence type="ECO:0000256" key="7">
    <source>
        <dbReference type="ARBA" id="ARBA00034247"/>
    </source>
</evidence>
<dbReference type="eggNOG" id="COG3447">
    <property type="taxonomic scope" value="Bacteria"/>
</dbReference>
<feature type="transmembrane region" description="Helical" evidence="9">
    <location>
        <begin position="246"/>
        <end position="271"/>
    </location>
</feature>
<keyword evidence="6 9" id="KW-0472">Membrane</keyword>
<dbReference type="CDD" id="cd01949">
    <property type="entry name" value="GGDEF"/>
    <property type="match status" value="1"/>
</dbReference>
<dbReference type="GO" id="GO:0005886">
    <property type="term" value="C:plasma membrane"/>
    <property type="evidence" value="ECO:0007669"/>
    <property type="project" value="UniProtKB-SubCell"/>
</dbReference>
<dbReference type="FunFam" id="3.30.70.270:FF:000001">
    <property type="entry name" value="Diguanylate cyclase domain protein"/>
    <property type="match status" value="1"/>
</dbReference>
<dbReference type="GO" id="GO:0052621">
    <property type="term" value="F:diguanylate cyclase activity"/>
    <property type="evidence" value="ECO:0007669"/>
    <property type="project" value="UniProtKB-EC"/>
</dbReference>
<dbReference type="InterPro" id="IPR000160">
    <property type="entry name" value="GGDEF_dom"/>
</dbReference>
<dbReference type="EMBL" id="CP000555">
    <property type="protein sequence ID" value="ABM93960.1"/>
    <property type="molecule type" value="Genomic_DNA"/>
</dbReference>
<feature type="compositionally biased region" description="Polar residues" evidence="8">
    <location>
        <begin position="11"/>
        <end position="25"/>
    </location>
</feature>
<keyword evidence="12" id="KW-1185">Reference proteome</keyword>
<evidence type="ECO:0000256" key="3">
    <source>
        <dbReference type="ARBA" id="ARBA00022475"/>
    </source>
</evidence>
<evidence type="ECO:0000256" key="5">
    <source>
        <dbReference type="ARBA" id="ARBA00022989"/>
    </source>
</evidence>
<evidence type="ECO:0000313" key="11">
    <source>
        <dbReference type="EMBL" id="ABM93960.1"/>
    </source>
</evidence>
<evidence type="ECO:0000256" key="8">
    <source>
        <dbReference type="SAM" id="MobiDB-lite"/>
    </source>
</evidence>
<comment type="subcellular location">
    <subcellularLocation>
        <location evidence="1">Cell membrane</location>
        <topology evidence="1">Multi-pass membrane protein</topology>
    </subcellularLocation>
</comment>
<dbReference type="SUPFAM" id="SSF55073">
    <property type="entry name" value="Nucleotide cyclase"/>
    <property type="match status" value="1"/>
</dbReference>
<proteinExistence type="predicted"/>
<feature type="transmembrane region" description="Helical" evidence="9">
    <location>
        <begin position="98"/>
        <end position="123"/>
    </location>
</feature>
<accession>A2SEH1</accession>
<feature type="transmembrane region" description="Helical" evidence="9">
    <location>
        <begin position="292"/>
        <end position="310"/>
    </location>
</feature>
<feature type="domain" description="GGDEF" evidence="10">
    <location>
        <begin position="372"/>
        <end position="508"/>
    </location>
</feature>
<dbReference type="KEGG" id="mpt:Mpe_A0998"/>
<feature type="transmembrane region" description="Helical" evidence="9">
    <location>
        <begin position="143"/>
        <end position="164"/>
    </location>
</feature>
<dbReference type="Pfam" id="PF05231">
    <property type="entry name" value="MASE1"/>
    <property type="match status" value="1"/>
</dbReference>
<dbReference type="HOGENOM" id="CLU_022985_0_1_4"/>
<dbReference type="NCBIfam" id="TIGR00254">
    <property type="entry name" value="GGDEF"/>
    <property type="match status" value="1"/>
</dbReference>
<dbReference type="Proteomes" id="UP000000366">
    <property type="component" value="Chromosome"/>
</dbReference>
<evidence type="ECO:0000256" key="1">
    <source>
        <dbReference type="ARBA" id="ARBA00004651"/>
    </source>
</evidence>
<feature type="region of interest" description="Disordered" evidence="8">
    <location>
        <begin position="1"/>
        <end position="25"/>
    </location>
</feature>
<dbReference type="eggNOG" id="COG3706">
    <property type="taxonomic scope" value="Bacteria"/>
</dbReference>
<dbReference type="EC" id="2.7.7.65" evidence="2"/>
<dbReference type="STRING" id="420662.Mpe_A0998"/>
<dbReference type="GO" id="GO:1902201">
    <property type="term" value="P:negative regulation of bacterial-type flagellum-dependent cell motility"/>
    <property type="evidence" value="ECO:0007669"/>
    <property type="project" value="TreeGrafter"/>
</dbReference>
<sequence>MADIPVPERSGSMTPTMLSPQTNTQADRPPAWWVYLLLPLLHFASVKLTFLCAVSPENEVVIWLPNAVLLAALLHFRGRRGGWLALLTFSSDVLANLPVFPPLQAVLLSLVNLTEVTLAYLLLRRAGTSPALDRIQDLGKFVVIGPLLCALVAALLASLVLQAMDGVKTPYPTLVLLWWFGDGLGLLIFTPMLLALAQPAPEPIRLRWQDGPVLLFTGALAGLILSGQSERWSGVPLTPNLLLPPMLYIAVRFGTRWTAPAVALIALAAAWAQTTGHKPFGEASPHELILRTQEFILTLSIVGMGFATLLSEQRALTRSLEDKVRERTLKLEESNSQLGTLSTTDGLTGIANRRRFDEFIAGEWRHARVTGQPLALALLDVDLFKHYNDRYGHQAGDDCLRTIAQVLGANVRRAGDLVARYGGEEFALVAVAADEASALAMSRGICQALEALAHRHELSPFGVVTASIGVAVLVPGEHDTHETLIRRADRALYQAKANGRNQAVLAGDAPA</sequence>
<keyword evidence="5 9" id="KW-1133">Transmembrane helix</keyword>
<evidence type="ECO:0000256" key="6">
    <source>
        <dbReference type="ARBA" id="ARBA00023136"/>
    </source>
</evidence>
<evidence type="ECO:0000259" key="10">
    <source>
        <dbReference type="PROSITE" id="PS50887"/>
    </source>
</evidence>
<keyword evidence="3" id="KW-1003">Cell membrane</keyword>
<protein>
    <recommendedName>
        <fullName evidence="2">diguanylate cyclase</fullName>
        <ecNumber evidence="2">2.7.7.65</ecNumber>
    </recommendedName>
</protein>
<gene>
    <name evidence="11" type="ordered locus">Mpe_A0998</name>
</gene>
<dbReference type="GO" id="GO:0043709">
    <property type="term" value="P:cell adhesion involved in single-species biofilm formation"/>
    <property type="evidence" value="ECO:0007669"/>
    <property type="project" value="TreeGrafter"/>
</dbReference>
<dbReference type="Pfam" id="PF00990">
    <property type="entry name" value="GGDEF"/>
    <property type="match status" value="1"/>
</dbReference>
<feature type="transmembrane region" description="Helical" evidence="9">
    <location>
        <begin position="32"/>
        <end position="53"/>
    </location>
</feature>
<dbReference type="InterPro" id="IPR050469">
    <property type="entry name" value="Diguanylate_Cyclase"/>
</dbReference>
<dbReference type="PANTHER" id="PTHR45138">
    <property type="entry name" value="REGULATORY COMPONENTS OF SENSORY TRANSDUCTION SYSTEM"/>
    <property type="match status" value="1"/>
</dbReference>
<name>A2SEH1_METPP</name>
<comment type="catalytic activity">
    <reaction evidence="7">
        <text>2 GTP = 3',3'-c-di-GMP + 2 diphosphate</text>
        <dbReference type="Rhea" id="RHEA:24898"/>
        <dbReference type="ChEBI" id="CHEBI:33019"/>
        <dbReference type="ChEBI" id="CHEBI:37565"/>
        <dbReference type="ChEBI" id="CHEBI:58805"/>
        <dbReference type="EC" id="2.7.7.65"/>
    </reaction>
</comment>
<evidence type="ECO:0000256" key="4">
    <source>
        <dbReference type="ARBA" id="ARBA00022692"/>
    </source>
</evidence>
<dbReference type="PROSITE" id="PS50887">
    <property type="entry name" value="GGDEF"/>
    <property type="match status" value="1"/>
</dbReference>
<dbReference type="Gene3D" id="3.30.70.270">
    <property type="match status" value="1"/>
</dbReference>
<evidence type="ECO:0000256" key="2">
    <source>
        <dbReference type="ARBA" id="ARBA00012528"/>
    </source>
</evidence>
<keyword evidence="4 9" id="KW-0812">Transmembrane</keyword>